<protein>
    <submittedName>
        <fullName evidence="1">Uncharacterized protein</fullName>
    </submittedName>
</protein>
<sequence>MRLIDGQKQEIGSTIDQLRNAVPMQLEIYKEVAKLHKGYFDSLVEEGFTEEQALHIVTVQGINANGQPTE</sequence>
<evidence type="ECO:0000313" key="1">
    <source>
        <dbReference type="EMBL" id="SDX64397.1"/>
    </source>
</evidence>
<dbReference type="Proteomes" id="UP000198647">
    <property type="component" value="Unassembled WGS sequence"/>
</dbReference>
<name>A0A1H3DDG6_9BACI</name>
<keyword evidence="2" id="KW-1185">Reference proteome</keyword>
<organism evidence="1 2">
    <name type="scientific">Salimicrobium album</name>
    <dbReference type="NCBI Taxonomy" id="50717"/>
    <lineage>
        <taxon>Bacteria</taxon>
        <taxon>Bacillati</taxon>
        <taxon>Bacillota</taxon>
        <taxon>Bacilli</taxon>
        <taxon>Bacillales</taxon>
        <taxon>Bacillaceae</taxon>
        <taxon>Salimicrobium</taxon>
    </lineage>
</organism>
<dbReference type="EMBL" id="FNOS01000002">
    <property type="protein sequence ID" value="SDX64397.1"/>
    <property type="molecule type" value="Genomic_DNA"/>
</dbReference>
<gene>
    <name evidence="1" type="ORF">SAMN04488081_0922</name>
</gene>
<accession>A0A1H3DDG6</accession>
<dbReference type="RefSeq" id="WP_093105953.1">
    <property type="nucleotide sequence ID" value="NZ_FNOS01000002.1"/>
</dbReference>
<evidence type="ECO:0000313" key="2">
    <source>
        <dbReference type="Proteomes" id="UP000198647"/>
    </source>
</evidence>
<comment type="caution">
    <text evidence="1">The sequence shown here is derived from an EMBL/GenBank/DDBJ whole genome shotgun (WGS) entry which is preliminary data.</text>
</comment>
<proteinExistence type="predicted"/>
<reference evidence="1 2" key="1">
    <citation type="submission" date="2016-10" db="EMBL/GenBank/DDBJ databases">
        <authorList>
            <person name="Varghese N."/>
            <person name="Submissions S."/>
        </authorList>
    </citation>
    <scope>NUCLEOTIDE SEQUENCE [LARGE SCALE GENOMIC DNA]</scope>
    <source>
        <strain evidence="1 2">DSM 20748</strain>
    </source>
</reference>